<comment type="caution">
    <text evidence="2">The sequence shown here is derived from an EMBL/GenBank/DDBJ whole genome shotgun (WGS) entry which is preliminary data.</text>
</comment>
<keyword evidence="1" id="KW-1133">Transmembrane helix</keyword>
<dbReference type="EMBL" id="AQQR01000001">
    <property type="protein sequence ID" value="OWU77222.1"/>
    <property type="molecule type" value="Genomic_DNA"/>
</dbReference>
<gene>
    <name evidence="2" type="ORF">ATO3_00270</name>
</gene>
<proteinExistence type="predicted"/>
<organism evidence="2 3">
    <name type="scientific">Marinibacterium profundimaris</name>
    <dbReference type="NCBI Taxonomy" id="1679460"/>
    <lineage>
        <taxon>Bacteria</taxon>
        <taxon>Pseudomonadati</taxon>
        <taxon>Pseudomonadota</taxon>
        <taxon>Alphaproteobacteria</taxon>
        <taxon>Rhodobacterales</taxon>
        <taxon>Paracoccaceae</taxon>
        <taxon>Marinibacterium</taxon>
    </lineage>
</organism>
<keyword evidence="3" id="KW-1185">Reference proteome</keyword>
<evidence type="ECO:0000313" key="3">
    <source>
        <dbReference type="Proteomes" id="UP000215377"/>
    </source>
</evidence>
<evidence type="ECO:0000313" key="2">
    <source>
        <dbReference type="EMBL" id="OWU77222.1"/>
    </source>
</evidence>
<dbReference type="RefSeq" id="WP_088647806.1">
    <property type="nucleotide sequence ID" value="NZ_AQQR01000001.1"/>
</dbReference>
<evidence type="ECO:0000256" key="1">
    <source>
        <dbReference type="SAM" id="Phobius"/>
    </source>
</evidence>
<feature type="transmembrane region" description="Helical" evidence="1">
    <location>
        <begin position="12"/>
        <end position="35"/>
    </location>
</feature>
<dbReference type="Proteomes" id="UP000215377">
    <property type="component" value="Unassembled WGS sequence"/>
</dbReference>
<sequence>MHRETIPYPRRGSVALAVFVGAIAIAVTTVGFFVYSGTWAVPDDPGVRIELPAAVEDGTQPGSTTGN</sequence>
<protein>
    <submittedName>
        <fullName evidence="2">Uncharacterized protein</fullName>
    </submittedName>
</protein>
<dbReference type="AlphaFoldDB" id="A0A225NQS6"/>
<reference evidence="2 3" key="1">
    <citation type="submission" date="2013-04" db="EMBL/GenBank/DDBJ databases">
        <title>Oceanicola sp. 22II1-22F33 Genome Sequencing.</title>
        <authorList>
            <person name="Lai Q."/>
            <person name="Li G."/>
            <person name="Shao Z."/>
        </authorList>
    </citation>
    <scope>NUCLEOTIDE SEQUENCE [LARGE SCALE GENOMIC DNA]</scope>
    <source>
        <strain evidence="2 3">22II1-22F33</strain>
    </source>
</reference>
<name>A0A225NQS6_9RHOB</name>
<keyword evidence="1" id="KW-0812">Transmembrane</keyword>
<keyword evidence="1" id="KW-0472">Membrane</keyword>
<accession>A0A225NQS6</accession>